<name>A0A345SY29_9ACTN</name>
<accession>A0A345SY29</accession>
<evidence type="ECO:0000313" key="2">
    <source>
        <dbReference type="EMBL" id="AXI78634.1"/>
    </source>
</evidence>
<evidence type="ECO:0000256" key="1">
    <source>
        <dbReference type="SAM" id="MobiDB-lite"/>
    </source>
</evidence>
<protein>
    <submittedName>
        <fullName evidence="2">Uncharacterized protein</fullName>
    </submittedName>
</protein>
<gene>
    <name evidence="2" type="ORF">C7M71_015560</name>
</gene>
<dbReference type="OrthoDB" id="4336216at2"/>
<dbReference type="KEGG" id="stri:C7M71_015560"/>
<dbReference type="InterPro" id="IPR035214">
    <property type="entry name" value="DUF5324"/>
</dbReference>
<dbReference type="Pfam" id="PF17258">
    <property type="entry name" value="DUF5324"/>
    <property type="match status" value="1"/>
</dbReference>
<sequence length="188" mass="19642">MPPQIEEAAAWAAQLTRETALNARDAALAAGRQARATTAPAVATLVEEARNAAVPVTQEAQSRGAAALAALRGQVTAADIEKLVRRKARRERCGRVARRLLVVGVLVGGGAAAWKWWRGQSSPEWLVEPPLEEPGWASDQVRSVSATGIVAAEAATQGNTVDGSGPPASETEAGQDETKHDGKGKKKP</sequence>
<feature type="region of interest" description="Disordered" evidence="1">
    <location>
        <begin position="153"/>
        <end position="188"/>
    </location>
</feature>
<organism evidence="2 3">
    <name type="scientific">Peterkaempfera bronchialis</name>
    <dbReference type="NCBI Taxonomy" id="2126346"/>
    <lineage>
        <taxon>Bacteria</taxon>
        <taxon>Bacillati</taxon>
        <taxon>Actinomycetota</taxon>
        <taxon>Actinomycetes</taxon>
        <taxon>Kitasatosporales</taxon>
        <taxon>Streptomycetaceae</taxon>
        <taxon>Peterkaempfera</taxon>
    </lineage>
</organism>
<dbReference type="EMBL" id="CP031264">
    <property type="protein sequence ID" value="AXI78634.1"/>
    <property type="molecule type" value="Genomic_DNA"/>
</dbReference>
<keyword evidence="3" id="KW-1185">Reference proteome</keyword>
<dbReference type="AlphaFoldDB" id="A0A345SY29"/>
<proteinExistence type="predicted"/>
<dbReference type="Proteomes" id="UP000249340">
    <property type="component" value="Chromosome"/>
</dbReference>
<reference evidence="3" key="1">
    <citation type="submission" date="2018-07" db="EMBL/GenBank/DDBJ databases">
        <title>Streptacidiphilus bronchialis DSM 106435 chromosome.</title>
        <authorList>
            <person name="Batra D."/>
            <person name="Gulvik C.A."/>
        </authorList>
    </citation>
    <scope>NUCLEOTIDE SEQUENCE [LARGE SCALE GENOMIC DNA]</scope>
    <source>
        <strain evidence="3">DSM 106435</strain>
    </source>
</reference>
<evidence type="ECO:0000313" key="3">
    <source>
        <dbReference type="Proteomes" id="UP000249340"/>
    </source>
</evidence>